<dbReference type="AlphaFoldDB" id="A0A816JTE0"/>
<organism evidence="1">
    <name type="scientific">Brassica napus</name>
    <name type="common">Rape</name>
    <dbReference type="NCBI Taxonomy" id="3708"/>
    <lineage>
        <taxon>Eukaryota</taxon>
        <taxon>Viridiplantae</taxon>
        <taxon>Streptophyta</taxon>
        <taxon>Embryophyta</taxon>
        <taxon>Tracheophyta</taxon>
        <taxon>Spermatophyta</taxon>
        <taxon>Magnoliopsida</taxon>
        <taxon>eudicotyledons</taxon>
        <taxon>Gunneridae</taxon>
        <taxon>Pentapetalae</taxon>
        <taxon>rosids</taxon>
        <taxon>malvids</taxon>
        <taxon>Brassicales</taxon>
        <taxon>Brassicaceae</taxon>
        <taxon>Brassiceae</taxon>
        <taxon>Brassica</taxon>
    </lineage>
</organism>
<evidence type="ECO:0000313" key="1">
    <source>
        <dbReference type="EMBL" id="CAF1860091.1"/>
    </source>
</evidence>
<name>A0A816JTE0_BRANA</name>
<proteinExistence type="predicted"/>
<dbReference type="Proteomes" id="UP001295469">
    <property type="component" value="Chromosome C04"/>
</dbReference>
<protein>
    <submittedName>
        <fullName evidence="1">(rape) hypothetical protein</fullName>
    </submittedName>
</protein>
<sequence>MHFQNFKKLRVPDFCFELDLFVQQKMRVQIVKE</sequence>
<dbReference type="EMBL" id="HG994368">
    <property type="protein sequence ID" value="CAF1860091.1"/>
    <property type="molecule type" value="Genomic_DNA"/>
</dbReference>
<accession>A0A816JTE0</accession>
<reference evidence="1" key="1">
    <citation type="submission" date="2021-01" db="EMBL/GenBank/DDBJ databases">
        <authorList>
            <consortium name="Genoscope - CEA"/>
            <person name="William W."/>
        </authorList>
    </citation>
    <scope>NUCLEOTIDE SEQUENCE</scope>
</reference>
<gene>
    <name evidence="1" type="ORF">DARMORV10_C04P50030.1</name>
</gene>